<protein>
    <recommendedName>
        <fullName evidence="2">J domain-containing protein</fullName>
    </recommendedName>
</protein>
<dbReference type="SMART" id="SM00271">
    <property type="entry name" value="DnaJ"/>
    <property type="match status" value="1"/>
</dbReference>
<dbReference type="PANTHER" id="PTHR36983:SF2">
    <property type="entry name" value="DNAJ HOMOLOG SUBFAMILY C MEMBER 13"/>
    <property type="match status" value="1"/>
</dbReference>
<feature type="compositionally biased region" description="Basic and acidic residues" evidence="1">
    <location>
        <begin position="2227"/>
        <end position="2236"/>
    </location>
</feature>
<dbReference type="GeneID" id="136810653"/>
<dbReference type="OrthoDB" id="69656at2759"/>
<dbReference type="GO" id="GO:0007032">
    <property type="term" value="P:endosome organization"/>
    <property type="evidence" value="ECO:0007669"/>
    <property type="project" value="InterPro"/>
</dbReference>
<dbReference type="Gene3D" id="1.25.10.10">
    <property type="entry name" value="Leucine-rich Repeat Variant"/>
    <property type="match status" value="2"/>
</dbReference>
<dbReference type="Pfam" id="PF19432">
    <property type="entry name" value="RME-8_N"/>
    <property type="match status" value="1"/>
</dbReference>
<feature type="region of interest" description="Disordered" evidence="1">
    <location>
        <begin position="2215"/>
        <end position="2236"/>
    </location>
</feature>
<dbReference type="InterPro" id="IPR036869">
    <property type="entry name" value="J_dom_sf"/>
</dbReference>
<proteinExistence type="predicted"/>
<dbReference type="GO" id="GO:0006898">
    <property type="term" value="P:receptor-mediated endocytosis"/>
    <property type="evidence" value="ECO:0007669"/>
    <property type="project" value="TreeGrafter"/>
</dbReference>
<evidence type="ECO:0000313" key="3">
    <source>
        <dbReference type="EnsemblMetazoa" id="CLYHEMP024562.1"/>
    </source>
</evidence>
<dbReference type="Pfam" id="PF00226">
    <property type="entry name" value="DnaJ"/>
    <property type="match status" value="1"/>
</dbReference>
<dbReference type="InterPro" id="IPR035445">
    <property type="entry name" value="GYF-like_dom_sf"/>
</dbReference>
<dbReference type="SUPFAM" id="SSF48371">
    <property type="entry name" value="ARM repeat"/>
    <property type="match status" value="2"/>
</dbReference>
<dbReference type="SUPFAM" id="SSF55277">
    <property type="entry name" value="GYF domain"/>
    <property type="match status" value="1"/>
</dbReference>
<dbReference type="RefSeq" id="XP_066923328.1">
    <property type="nucleotide sequence ID" value="XM_067067227.1"/>
</dbReference>
<name>A0A7M6DRJ8_9CNID</name>
<dbReference type="InterPro" id="IPR016024">
    <property type="entry name" value="ARM-type_fold"/>
</dbReference>
<organism evidence="3 4">
    <name type="scientific">Clytia hemisphaerica</name>
    <dbReference type="NCBI Taxonomy" id="252671"/>
    <lineage>
        <taxon>Eukaryota</taxon>
        <taxon>Metazoa</taxon>
        <taxon>Cnidaria</taxon>
        <taxon>Hydrozoa</taxon>
        <taxon>Hydroidolina</taxon>
        <taxon>Leptothecata</taxon>
        <taxon>Obeliida</taxon>
        <taxon>Clytiidae</taxon>
        <taxon>Clytia</taxon>
    </lineage>
</organism>
<dbReference type="InterPro" id="IPR025640">
    <property type="entry name" value="GYF_2"/>
</dbReference>
<dbReference type="Pfam" id="PF14237">
    <property type="entry name" value="GYF_2"/>
    <property type="match status" value="1"/>
</dbReference>
<evidence type="ECO:0000256" key="1">
    <source>
        <dbReference type="SAM" id="MobiDB-lite"/>
    </source>
</evidence>
<dbReference type="GO" id="GO:2000641">
    <property type="term" value="P:regulation of early endosome to late endosome transport"/>
    <property type="evidence" value="ECO:0007669"/>
    <property type="project" value="InterPro"/>
</dbReference>
<dbReference type="GO" id="GO:0010008">
    <property type="term" value="C:endosome membrane"/>
    <property type="evidence" value="ECO:0007669"/>
    <property type="project" value="TreeGrafter"/>
</dbReference>
<accession>A0A7M6DRJ8</accession>
<dbReference type="InterPro" id="IPR011989">
    <property type="entry name" value="ARM-like"/>
</dbReference>
<dbReference type="InterPro" id="IPR001623">
    <property type="entry name" value="DnaJ_domain"/>
</dbReference>
<feature type="domain" description="J" evidence="2">
    <location>
        <begin position="1296"/>
        <end position="1352"/>
    </location>
</feature>
<dbReference type="Gene3D" id="1.10.287.110">
    <property type="entry name" value="DnaJ domain"/>
    <property type="match status" value="1"/>
</dbReference>
<dbReference type="PROSITE" id="PS50076">
    <property type="entry name" value="DNAJ_2"/>
    <property type="match status" value="1"/>
</dbReference>
<dbReference type="Proteomes" id="UP000594262">
    <property type="component" value="Unplaced"/>
</dbReference>
<dbReference type="EnsemblMetazoa" id="CLYHEMT024562.1">
    <property type="protein sequence ID" value="CLYHEMP024562.1"/>
    <property type="gene ID" value="CLYHEMG024562"/>
</dbReference>
<dbReference type="FunFam" id="1.10.287.110:FF:000007">
    <property type="entry name" value="DnaJ (Hsp40) homolog, subfamily C, member 13"/>
    <property type="match status" value="1"/>
</dbReference>
<evidence type="ECO:0000259" key="2">
    <source>
        <dbReference type="PROSITE" id="PS50076"/>
    </source>
</evidence>
<dbReference type="CDD" id="cd06257">
    <property type="entry name" value="DnaJ"/>
    <property type="match status" value="1"/>
</dbReference>
<dbReference type="InterPro" id="IPR044978">
    <property type="entry name" value="GRV2/DNAJC13"/>
</dbReference>
<reference evidence="3" key="1">
    <citation type="submission" date="2021-01" db="UniProtKB">
        <authorList>
            <consortium name="EnsemblMetazoa"/>
        </authorList>
    </citation>
    <scope>IDENTIFICATION</scope>
</reference>
<dbReference type="InterPro" id="IPR045802">
    <property type="entry name" value="GRV2/DNAJC13_N"/>
</dbReference>
<dbReference type="PANTHER" id="PTHR36983">
    <property type="entry name" value="DNAJ HOMOLOG SUBFAMILY C MEMBER 13"/>
    <property type="match status" value="1"/>
</dbReference>
<keyword evidence="4" id="KW-1185">Reference proteome</keyword>
<evidence type="ECO:0000313" key="4">
    <source>
        <dbReference type="Proteomes" id="UP000594262"/>
    </source>
</evidence>
<sequence length="2236" mass="254780">MATTWGNDDRASFYTTKHSWRGKYKRVFSIGSKAITTYNPSTLEVTNQWAYNDFFSISPSSKTLNELIIVVRKAKEGKKTVSMTFSSDHRADLLTYALKMRTAFADQKQLKELNFNAFKHHWSENRMPIILRVTPCSLDQVDRATNRILCSYDYKDMDGLAEVSDYPGGFVVVHGGFNRLHLFSSESKEEIMKKVVEFAYNHIGINIKKRKEPIDFDYFQTRRLGKFNDDDSITSLTEFRVQKITPRSSDPVNRIFSLSETCIIERDPGTYHICTLQPLSDVFCLIRSPQNPQLLEIEYVRNFRRRYLCADRDALLATLLDGVRASGNTEVHVKMYPTQAGFRQSPFYQPVDEEIEAHHLKFLQQPPAKFFESVARFNANISYNGLLHAVTQDTLFAENKEKLIVQGLSALLANEYDVSSVSLDELESFFHALRRLVASKAGFEAFTTLPKFREKVGIKVVKALKRGDDGVTHAAVDMLAALMQPMHENYSLRQEQLNKASLLFSKSFLEDLLGLFNDHVTHGSGALVISALLDFLTYALCPPYSETTDSQQFDTLLEMVAKLGRCLFRLFQHPSIAIVKGAGMVMKAVIEEGDEEIASRMQNLALAEGALPKHLHTALYTVGTNDNRLLTNRQLSRHLVALWITGHDTAMELLKRLLPLGMLNYLESEDEVPEVELDRMNVRDNLKLASEADTPRKRRNVQLVQLEKYLTHWKSKVEDRVGLNQKKKELKQEKPVVLRKRRQRIKIEANWELFFYKFGEDHSTPLLIWNIKTRDELRDALEAEMRAFNMDKDLSSHRLISWNHAEFEVQYQCLSDEIKIGDYYLRILLEEDDTKDDASPIHQPLVFFNDLYHRYLVASKPEMKAMCLQAMAKVYGKCHEEIGPFHDTRFMVGMLERSCDKMERDRILLFLKELIKNKSNVKQFIDAGGIKLLVEMVVLAHLHTSRATVPMQTTMIEASIDQLRDYAEKEWYFGNQEKERHGPFSFPEMKEKWDEGELKPTTRCWAQGMDGWRNLQSIPQLKWLLCATGMPIMNDTDLAVACLNMLITICNFYPNKDVDGAVVRPIPKAKRILSDPSCLPHIVQLLLTFEPTIVEKVAILLTDVMVDNPVMPRLYMTGAFFFIMMYTGSNVLPIAKFLKETHLKQAYKPEESLPKEMLLRSILGPILPEAMIWYLENYGVEKFAQLYLGEFETPEAIWSTEMRRVMIEKIASHISDFSPRLQSNVRALYQYCPIPSVQYVQLENELFCNIYYLRHLCDVQKYPDWPIKEPVKLLKDILEAWKMEVEKKPPELKLDDAFDILKIPEDKRGDDGVVRKAYFRLAQKYHPDKNPEGREMFEQVNKAYEFLCSKNAKSKANGPDPKNIVLVLQAQSILFKRYKDVLQPYKYSGYPMLIKTIQIETSDSALFNKETPLLPAACELAYHTVNCSALNAEELRREQGIEHLQEALERCILVLSEDSKMEDVPVQITSHISRCYSVAAQFEGCREKITEMPEIVNRLCGILRFKKLNALCCLVVQCLSNFAVDFWLQTHSLQCGALWSLLQFMFNYDYTLVESGVEVSSDSNQQEVNNNLARNSIKALARMGGYLDGDDKTPDNPAVQKSLNALLTPFVARKLAKEPADDILKLLNSNIQNPYLIWDNGTRAELTDFLEQNEEATKSGKIDEAFGAEFTFDIHVQELIVGEIFVRIYNEQPTFPLEDPNKFGENLIDYLGSQAQYLHSLMALTASDIDTSKTSQHTARLDKIGMALEALRNVIKANPGVEVRCIGHFKLLFSLLRLTGAEKLQKLALEVISTVTGNGKCVQSIADADVLAYLLLTLNTLPSSRLLVLDTLYALMSNTKVVKEAMAKGALIYLLDLFCNSTNSPVRSRTAELFSKMMSDKLVGPKVRITLSKFLPVIFMEAMRDSPEASVQMFEANHENPELIWNDDAREKVSQTSQKFKDAHYQIQKDDPYATWRLPDTFMITLDDVSEEFVVGGVFLRLFISQPNWVLRKPKEFMVSLMDKFIALTTKPSQSTDMLETCTQAIVSLFSAQPPLADQIPSLGHIPQIFQVMGSSNDAVPKAALQVVHVLSSNELCVRTMAQTDSIRLLIVAMRARQDAMSLAAETLNRMFERNFTELVQQALRVDLVKFLLVVLDSPLQNVKNASGAKAQIVKALKSMMRDLSYGEQVNQILEASPVWSSFRDQKHDLFLSDNNIAGYLTGPVQTAGYLTAGPSSSPAAMSKPPPIDKNDDFLS</sequence>